<evidence type="ECO:0000256" key="1">
    <source>
        <dbReference type="ARBA" id="ARBA00004429"/>
    </source>
</evidence>
<dbReference type="Pfam" id="PF00482">
    <property type="entry name" value="T2SSF"/>
    <property type="match status" value="2"/>
</dbReference>
<gene>
    <name evidence="10" type="ORF">DES40_2009</name>
</gene>
<evidence type="ECO:0000313" key="11">
    <source>
        <dbReference type="Proteomes" id="UP000282211"/>
    </source>
</evidence>
<accession>A0A420WE68</accession>
<dbReference type="InterPro" id="IPR003004">
    <property type="entry name" value="GspF/PilC"/>
</dbReference>
<evidence type="ECO:0000256" key="3">
    <source>
        <dbReference type="ARBA" id="ARBA00022475"/>
    </source>
</evidence>
<dbReference type="PANTHER" id="PTHR30012:SF0">
    <property type="entry name" value="TYPE II SECRETION SYSTEM PROTEIN F-RELATED"/>
    <property type="match status" value="1"/>
</dbReference>
<protein>
    <submittedName>
        <fullName evidence="10">Type II secretion system protein F (GspF)</fullName>
    </submittedName>
</protein>
<dbReference type="EMBL" id="RBII01000002">
    <property type="protein sequence ID" value="RKQ69210.1"/>
    <property type="molecule type" value="Genomic_DNA"/>
</dbReference>
<dbReference type="FunCoup" id="A0A420WE68">
    <property type="interactions" value="206"/>
</dbReference>
<dbReference type="InterPro" id="IPR042094">
    <property type="entry name" value="T2SS_GspF_sf"/>
</dbReference>
<comment type="similarity">
    <text evidence="2">Belongs to the GSP F family.</text>
</comment>
<evidence type="ECO:0000313" key="10">
    <source>
        <dbReference type="EMBL" id="RKQ69210.1"/>
    </source>
</evidence>
<feature type="transmembrane region" description="Helical" evidence="8">
    <location>
        <begin position="378"/>
        <end position="399"/>
    </location>
</feature>
<keyword evidence="6 8" id="KW-1133">Transmembrane helix</keyword>
<dbReference type="GO" id="GO:0005886">
    <property type="term" value="C:plasma membrane"/>
    <property type="evidence" value="ECO:0007669"/>
    <property type="project" value="UniProtKB-SubCell"/>
</dbReference>
<dbReference type="FunFam" id="1.20.81.30:FF:000001">
    <property type="entry name" value="Type II secretion system protein F"/>
    <property type="match status" value="2"/>
</dbReference>
<sequence>MEAYDYAAIDAKGTRHRGTVMASSSRDARDMLRSRALTPIDLNRSRKKSAKTSDASNNRLSGRVKLKDLTRATRQLAILINASTPVEDALRVTGMQFEGSPMRDVLLSVRSQVMEGLKLSDALRSQPQAFDDLYVAMVASGETSGRLASVLERLADDLEAAQAIRRKILGATIYPIVLSCVAIGVITLMMVFIVPKVVTQFDSFGQELPSLTKFTIALSEAFKKYGLLAAGLFTVFIIAMKFILARPKPRYIWDSWILKLPLLGAISRDLNAARFSRTMAGLISAGTPALTALETSRHTLKNSVMREAIIEAAARVREGAPISRAMEKTNVFPRLVTHMVSGGEASGDTGEMFSRSADYLENEFEAKSSVFLTLLEPLIIILLAGVVLLIVAAIFLPILQLNTAAF</sequence>
<evidence type="ECO:0000256" key="4">
    <source>
        <dbReference type="ARBA" id="ARBA00022519"/>
    </source>
</evidence>
<reference evidence="10 11" key="1">
    <citation type="submission" date="2018-10" db="EMBL/GenBank/DDBJ databases">
        <title>Genomic Encyclopedia of Type Strains, Phase IV (KMG-IV): sequencing the most valuable type-strain genomes for metagenomic binning, comparative biology and taxonomic classification.</title>
        <authorList>
            <person name="Goeker M."/>
        </authorList>
    </citation>
    <scope>NUCLEOTIDE SEQUENCE [LARGE SCALE GENOMIC DNA]</scope>
    <source>
        <strain evidence="10 11">DSM 22008</strain>
    </source>
</reference>
<dbReference type="Gene3D" id="1.20.81.30">
    <property type="entry name" value="Type II secretion system (T2SS), domain F"/>
    <property type="match status" value="2"/>
</dbReference>
<dbReference type="OrthoDB" id="9805682at2"/>
<dbReference type="InParanoid" id="A0A420WE68"/>
<dbReference type="AlphaFoldDB" id="A0A420WE68"/>
<dbReference type="PANTHER" id="PTHR30012">
    <property type="entry name" value="GENERAL SECRETION PATHWAY PROTEIN"/>
    <property type="match status" value="1"/>
</dbReference>
<dbReference type="InterPro" id="IPR018076">
    <property type="entry name" value="T2SS_GspF_dom"/>
</dbReference>
<name>A0A420WE68_9PROT</name>
<evidence type="ECO:0000256" key="6">
    <source>
        <dbReference type="ARBA" id="ARBA00022989"/>
    </source>
</evidence>
<keyword evidence="7 8" id="KW-0472">Membrane</keyword>
<dbReference type="GO" id="GO:0015627">
    <property type="term" value="C:type II protein secretion system complex"/>
    <property type="evidence" value="ECO:0007669"/>
    <property type="project" value="InterPro"/>
</dbReference>
<evidence type="ECO:0000256" key="2">
    <source>
        <dbReference type="ARBA" id="ARBA00005745"/>
    </source>
</evidence>
<dbReference type="GO" id="GO:0015628">
    <property type="term" value="P:protein secretion by the type II secretion system"/>
    <property type="evidence" value="ECO:0007669"/>
    <property type="project" value="InterPro"/>
</dbReference>
<dbReference type="InterPro" id="IPR011850">
    <property type="entry name" value="T2SS_GspF"/>
</dbReference>
<keyword evidence="4" id="KW-0997">Cell inner membrane</keyword>
<proteinExistence type="inferred from homology"/>
<evidence type="ECO:0000259" key="9">
    <source>
        <dbReference type="Pfam" id="PF00482"/>
    </source>
</evidence>
<dbReference type="RefSeq" id="WP_121101520.1">
    <property type="nucleotide sequence ID" value="NZ_RBII01000002.1"/>
</dbReference>
<feature type="domain" description="Type II secretion system protein GspF" evidence="9">
    <location>
        <begin position="275"/>
        <end position="397"/>
    </location>
</feature>
<keyword evidence="11" id="KW-1185">Reference proteome</keyword>
<feature type="transmembrane region" description="Helical" evidence="8">
    <location>
        <begin position="225"/>
        <end position="244"/>
    </location>
</feature>
<dbReference type="PRINTS" id="PR00812">
    <property type="entry name" value="BCTERIALGSPF"/>
</dbReference>
<feature type="domain" description="Type II secretion system protein GspF" evidence="9">
    <location>
        <begin position="73"/>
        <end position="195"/>
    </location>
</feature>
<keyword evidence="3" id="KW-1003">Cell membrane</keyword>
<comment type="subcellular location">
    <subcellularLocation>
        <location evidence="1">Cell inner membrane</location>
        <topology evidence="1">Multi-pass membrane protein</topology>
    </subcellularLocation>
</comment>
<keyword evidence="5 8" id="KW-0812">Transmembrane</keyword>
<feature type="transmembrane region" description="Helical" evidence="8">
    <location>
        <begin position="173"/>
        <end position="194"/>
    </location>
</feature>
<evidence type="ECO:0000256" key="7">
    <source>
        <dbReference type="ARBA" id="ARBA00023136"/>
    </source>
</evidence>
<dbReference type="Proteomes" id="UP000282211">
    <property type="component" value="Unassembled WGS sequence"/>
</dbReference>
<evidence type="ECO:0000256" key="8">
    <source>
        <dbReference type="SAM" id="Phobius"/>
    </source>
</evidence>
<evidence type="ECO:0000256" key="5">
    <source>
        <dbReference type="ARBA" id="ARBA00022692"/>
    </source>
</evidence>
<comment type="caution">
    <text evidence="10">The sequence shown here is derived from an EMBL/GenBank/DDBJ whole genome shotgun (WGS) entry which is preliminary data.</text>
</comment>
<dbReference type="NCBIfam" id="TIGR02120">
    <property type="entry name" value="GspF"/>
    <property type="match status" value="1"/>
</dbReference>
<organism evidence="10 11">
    <name type="scientific">Litorimonas taeanensis</name>
    <dbReference type="NCBI Taxonomy" id="568099"/>
    <lineage>
        <taxon>Bacteria</taxon>
        <taxon>Pseudomonadati</taxon>
        <taxon>Pseudomonadota</taxon>
        <taxon>Alphaproteobacteria</taxon>
        <taxon>Maricaulales</taxon>
        <taxon>Robiginitomaculaceae</taxon>
    </lineage>
</organism>